<dbReference type="InterPro" id="IPR036022">
    <property type="entry name" value="MYSc_Myo8"/>
</dbReference>
<dbReference type="Gene3D" id="1.20.120.720">
    <property type="entry name" value="Myosin VI head, motor domain, U50 subdomain"/>
    <property type="match status" value="1"/>
</dbReference>
<evidence type="ECO:0000256" key="5">
    <source>
        <dbReference type="ARBA" id="ARBA00023123"/>
    </source>
</evidence>
<evidence type="ECO:0000313" key="14">
    <source>
        <dbReference type="Proteomes" id="UP001497512"/>
    </source>
</evidence>
<keyword evidence="3" id="KW-0112">Calmodulin-binding</keyword>
<keyword evidence="7 8" id="KW-0009">Actin-binding</keyword>
<keyword evidence="1 8" id="KW-0547">Nucleotide-binding</keyword>
<dbReference type="Gene3D" id="1.20.58.530">
    <property type="match status" value="1"/>
</dbReference>
<evidence type="ECO:0000256" key="1">
    <source>
        <dbReference type="ARBA" id="ARBA00022741"/>
    </source>
</evidence>
<dbReference type="SMART" id="SM00242">
    <property type="entry name" value="MYSc"/>
    <property type="match status" value="1"/>
</dbReference>
<evidence type="ECO:0000256" key="6">
    <source>
        <dbReference type="ARBA" id="ARBA00023175"/>
    </source>
</evidence>
<dbReference type="Gene3D" id="3.40.850.10">
    <property type="entry name" value="Kinesin motor domain"/>
    <property type="match status" value="1"/>
</dbReference>
<dbReference type="PANTHER" id="PTHR13140">
    <property type="entry name" value="MYOSIN"/>
    <property type="match status" value="1"/>
</dbReference>
<evidence type="ECO:0000256" key="9">
    <source>
        <dbReference type="SAM" id="Coils"/>
    </source>
</evidence>
<dbReference type="Pfam" id="PF00612">
    <property type="entry name" value="IQ"/>
    <property type="match status" value="3"/>
</dbReference>
<dbReference type="SUPFAM" id="SSF52540">
    <property type="entry name" value="P-loop containing nucleoside triphosphate hydrolases"/>
    <property type="match status" value="1"/>
</dbReference>
<reference evidence="13" key="1">
    <citation type="submission" date="2024-02" db="EMBL/GenBank/DDBJ databases">
        <authorList>
            <consortium name="ELIXIR-Norway"/>
            <consortium name="Elixir Norway"/>
        </authorList>
    </citation>
    <scope>NUCLEOTIDE SEQUENCE</scope>
</reference>
<dbReference type="Gene3D" id="1.10.10.820">
    <property type="match status" value="1"/>
</dbReference>
<dbReference type="PROSITE" id="PS50096">
    <property type="entry name" value="IQ"/>
    <property type="match status" value="3"/>
</dbReference>
<evidence type="ECO:0000256" key="3">
    <source>
        <dbReference type="ARBA" id="ARBA00022860"/>
    </source>
</evidence>
<sequence length="1240" mass="140573">MSATKCPVRSTLEEMLDSIKMVNDEDSDVGCDNKQKDLPPALPQRPISRARLPSTVRARKALSATLENIVVRGNETGEVTSRTADITKERSVVHAPSLYKDETTASVKSLNNSEDWQQMEVSDASSAVARTHRPLVESMSSFRSEEDDHVILFIVQNLRVWCLSKENIWISGVVLSAEDTQAVIHTSDGQIITASSGMLQPANPDILEGVDDLIKLSYLNEPAVLHDLTHRYAQDKIYTRAGPVLIAVNPFKKVPIYTADFVQAYRRKTGPSLQPHVYMTADTAFGAMVREGINQSIIISGESGAGKTETAKIAMQYLAALGGGGGLEDEILQTNPILEAFGNAKTLRNDNSSRFGKLIDIHFDNSGKICGAKIQTYLLEKSRVVQQASGERSYHVFYQLCAGADPGLQECVKLRPAQEYHYLNQSDCLSIDNIDDAEQFHILRRAMNVVQISTEDQVEVFQMLSAVLWLGNITFHIMEHDNVVVDDNEAVEVAAGLLHCEVSELMTALSTRKIRAGGDDILQRLTYEQAIDSRDALAKAIYASLFDWLVDRINKSLEVGKRRSGRTISILDIYGFESFKRNSFEQLCINYANERLQQHFNRHLFKLEQEEYTSENIDWTRVDFEDNQECLDLIEKRPLGVISLMDEECTFPRATDVTLANKLKEHLRGNACFKGERSKAFRICHYAGEVMYETSGFLEKNRDLLHADLLQLLASCDSFLPQLFAASIGEGSQKVPTPNRRVNGTESQKQSVAAKFKGQLNKLMQRLGSTEPHFIRCIKPNTQQLPNVVDQELVLQQLRCCGVLEVVRIARSGYPTRHSHDQFATRYGFLLPRSLSSQHDTLSVCVAILHQFGIHAEMYQVGITKLFFRAGQIGMLEDLRQRTLHGIIGIQKVYKGHKVRCYYRQLRSASVVLQSVVRGELARRRYKDLQQRHHASVMIQKYVRTHVLRHSYLQTRKKVVLVQAVVRMWLAKRRLQCLSCDVEDQLAADPAVVMEPTIRVKPSYLLELQGRAVMAEKAVREKEDENVMLRQKLQHYEARWLEYEAKTSSMEELWQKQMTSLQLSLAAAKRSLAAVEPVPHTPKNKDETVNVCISAGRHQNHATRHMLAHDEDDFDWDDDTTVGNKSPDLVSKCHQQKPEYMYGAEVEAGRSVVGHLVREFDHRTEVFNDDVDFLVEVKSGVTEASLSPEEELRKLKARFDTWKKDFKGRMRDTRLVLQRLSNVESNERAKKKWWGKRTTP</sequence>
<keyword evidence="6 8" id="KW-0505">Motor protein</keyword>
<feature type="domain" description="Myosin N-terminal SH3-like" evidence="12">
    <location>
        <begin position="155"/>
        <end position="204"/>
    </location>
</feature>
<dbReference type="EMBL" id="OZ019911">
    <property type="protein sequence ID" value="CAK9212417.1"/>
    <property type="molecule type" value="Genomic_DNA"/>
</dbReference>
<dbReference type="InterPro" id="IPR036961">
    <property type="entry name" value="Kinesin_motor_dom_sf"/>
</dbReference>
<keyword evidence="2 8" id="KW-0067">ATP-binding</keyword>
<feature type="region of interest" description="Disordered" evidence="10">
    <location>
        <begin position="25"/>
        <end position="46"/>
    </location>
</feature>
<gene>
    <name evidence="13" type="ORF">CSSPTR1EN2_LOCUS11226</name>
</gene>
<dbReference type="InterPro" id="IPR027417">
    <property type="entry name" value="P-loop_NTPase"/>
</dbReference>
<dbReference type="PRINTS" id="PR00193">
    <property type="entry name" value="MYOSINHEAVY"/>
</dbReference>
<dbReference type="Pfam" id="PF00063">
    <property type="entry name" value="Myosin_head"/>
    <property type="match status" value="1"/>
</dbReference>
<dbReference type="CDD" id="cd01383">
    <property type="entry name" value="MYSc_Myo8"/>
    <property type="match status" value="1"/>
</dbReference>
<evidence type="ECO:0000256" key="8">
    <source>
        <dbReference type="PROSITE-ProRule" id="PRU00782"/>
    </source>
</evidence>
<name>A0ABP0U4L6_9BRYO</name>
<accession>A0ABP0U4L6</accession>
<evidence type="ECO:0000256" key="7">
    <source>
        <dbReference type="ARBA" id="ARBA00023203"/>
    </source>
</evidence>
<dbReference type="InterPro" id="IPR001609">
    <property type="entry name" value="Myosin_head_motor_dom-like"/>
</dbReference>
<dbReference type="Gene3D" id="1.20.5.190">
    <property type="match status" value="2"/>
</dbReference>
<dbReference type="PANTHER" id="PTHR13140:SF706">
    <property type="entry name" value="DILUTE CLASS UNCONVENTIONAL MYOSIN, ISOFORM C"/>
    <property type="match status" value="1"/>
</dbReference>
<evidence type="ECO:0000259" key="12">
    <source>
        <dbReference type="PROSITE" id="PS51844"/>
    </source>
</evidence>
<keyword evidence="14" id="KW-1185">Reference proteome</keyword>
<evidence type="ECO:0000259" key="11">
    <source>
        <dbReference type="PROSITE" id="PS51456"/>
    </source>
</evidence>
<dbReference type="PROSITE" id="PS51456">
    <property type="entry name" value="MYOSIN_MOTOR"/>
    <property type="match status" value="1"/>
</dbReference>
<comment type="similarity">
    <text evidence="8">Belongs to the TRAFAC class myosin-kinesin ATPase superfamily. Myosin family.</text>
</comment>
<dbReference type="Proteomes" id="UP001497512">
    <property type="component" value="Chromosome 19"/>
</dbReference>
<dbReference type="InterPro" id="IPR000048">
    <property type="entry name" value="IQ_motif_EF-hand-BS"/>
</dbReference>
<dbReference type="PROSITE" id="PS51844">
    <property type="entry name" value="SH3_LIKE"/>
    <property type="match status" value="1"/>
</dbReference>
<evidence type="ECO:0000256" key="10">
    <source>
        <dbReference type="SAM" id="MobiDB-lite"/>
    </source>
</evidence>
<protein>
    <submittedName>
        <fullName evidence="13">Uncharacterized protein</fullName>
    </submittedName>
</protein>
<feature type="domain" description="Myosin motor" evidence="11">
    <location>
        <begin position="208"/>
        <end position="881"/>
    </location>
</feature>
<evidence type="ECO:0000256" key="2">
    <source>
        <dbReference type="ARBA" id="ARBA00022840"/>
    </source>
</evidence>
<evidence type="ECO:0000256" key="4">
    <source>
        <dbReference type="ARBA" id="ARBA00023054"/>
    </source>
</evidence>
<organism evidence="13 14">
    <name type="scientific">Sphagnum troendelagicum</name>
    <dbReference type="NCBI Taxonomy" id="128251"/>
    <lineage>
        <taxon>Eukaryota</taxon>
        <taxon>Viridiplantae</taxon>
        <taxon>Streptophyta</taxon>
        <taxon>Embryophyta</taxon>
        <taxon>Bryophyta</taxon>
        <taxon>Sphagnophytina</taxon>
        <taxon>Sphagnopsida</taxon>
        <taxon>Sphagnales</taxon>
        <taxon>Sphagnaceae</taxon>
        <taxon>Sphagnum</taxon>
    </lineage>
</organism>
<feature type="coiled-coil region" evidence="9">
    <location>
        <begin position="1005"/>
        <end position="1039"/>
    </location>
</feature>
<keyword evidence="5 8" id="KW-0518">Myosin</keyword>
<feature type="binding site" evidence="8">
    <location>
        <begin position="301"/>
        <end position="308"/>
    </location>
    <ligand>
        <name>ATP</name>
        <dbReference type="ChEBI" id="CHEBI:30616"/>
    </ligand>
</feature>
<dbReference type="InterPro" id="IPR004009">
    <property type="entry name" value="SH3_Myosin"/>
</dbReference>
<proteinExistence type="inferred from homology"/>
<dbReference type="SMART" id="SM00015">
    <property type="entry name" value="IQ"/>
    <property type="match status" value="4"/>
</dbReference>
<feature type="region of interest" description="Actin-binding" evidence="8">
    <location>
        <begin position="760"/>
        <end position="782"/>
    </location>
</feature>
<keyword evidence="4 9" id="KW-0175">Coiled coil</keyword>
<dbReference type="Gene3D" id="6.20.240.20">
    <property type="match status" value="1"/>
</dbReference>
<evidence type="ECO:0000313" key="13">
    <source>
        <dbReference type="EMBL" id="CAK9212417.1"/>
    </source>
</evidence>